<dbReference type="PANTHER" id="PTHR41532:SF1">
    <property type="entry name" value="FIXS PROTEIN"/>
    <property type="match status" value="1"/>
</dbReference>
<gene>
    <name evidence="3" type="primary">ccoS</name>
    <name evidence="3" type="ORF">OE747_19045</name>
</gene>
<dbReference type="EMBL" id="JAOWLB010000017">
    <property type="protein sequence ID" value="MCV2890439.1"/>
    <property type="molecule type" value="Genomic_DNA"/>
</dbReference>
<comment type="caution">
    <text evidence="3">The sequence shown here is derived from an EMBL/GenBank/DDBJ whole genome shotgun (WGS) entry which is preliminary data.</text>
</comment>
<dbReference type="PANTHER" id="PTHR41532">
    <property type="entry name" value="FIXS PROTEIN"/>
    <property type="match status" value="1"/>
</dbReference>
<keyword evidence="2" id="KW-0472">Membrane</keyword>
<feature type="transmembrane region" description="Helical" evidence="2">
    <location>
        <begin position="6"/>
        <end position="25"/>
    </location>
</feature>
<evidence type="ECO:0000313" key="3">
    <source>
        <dbReference type="EMBL" id="MCV2890439.1"/>
    </source>
</evidence>
<feature type="compositionally biased region" description="Basic and acidic residues" evidence="1">
    <location>
        <begin position="45"/>
        <end position="58"/>
    </location>
</feature>
<reference evidence="3 4" key="1">
    <citation type="submission" date="2022-10" db="EMBL/GenBank/DDBJ databases">
        <title>Ruegeria sp. nov., isolated from ocean surface sediments.</title>
        <authorList>
            <person name="He W."/>
            <person name="Xue H.-P."/>
            <person name="Zhang D.-F."/>
        </authorList>
    </citation>
    <scope>NUCLEOTIDE SEQUENCE [LARGE SCALE GENOMIC DNA]</scope>
    <source>
        <strain evidence="3 4">XHP0148</strain>
    </source>
</reference>
<proteinExistence type="predicted"/>
<dbReference type="InterPro" id="IPR004714">
    <property type="entry name" value="Cyt_oxidase_maturation_cbb3"/>
</dbReference>
<dbReference type="Pfam" id="PF03597">
    <property type="entry name" value="FixS"/>
    <property type="match status" value="1"/>
</dbReference>
<keyword evidence="4" id="KW-1185">Reference proteome</keyword>
<evidence type="ECO:0000256" key="1">
    <source>
        <dbReference type="SAM" id="MobiDB-lite"/>
    </source>
</evidence>
<keyword evidence="2" id="KW-0812">Transmembrane</keyword>
<sequence length="70" mass="7635">MSLLLLIPLSIGLGLIGLCAFFWALKNGQFDDPDGAAWRIIPPHHPLEMEGKPDDKLAPDTQDGNARRGL</sequence>
<evidence type="ECO:0000313" key="4">
    <source>
        <dbReference type="Proteomes" id="UP001320899"/>
    </source>
</evidence>
<protein>
    <submittedName>
        <fullName evidence="3">Cbb3-type cytochrome oxidase assembly protein CcoS</fullName>
    </submittedName>
</protein>
<evidence type="ECO:0000256" key="2">
    <source>
        <dbReference type="SAM" id="Phobius"/>
    </source>
</evidence>
<dbReference type="Proteomes" id="UP001320899">
    <property type="component" value="Unassembled WGS sequence"/>
</dbReference>
<name>A0ABT3AP41_9RHOB</name>
<feature type="region of interest" description="Disordered" evidence="1">
    <location>
        <begin position="44"/>
        <end position="70"/>
    </location>
</feature>
<dbReference type="NCBIfam" id="TIGR00847">
    <property type="entry name" value="ccoS"/>
    <property type="match status" value="1"/>
</dbReference>
<accession>A0ABT3AP41</accession>
<organism evidence="3 4">
    <name type="scientific">Ruegeria aquimaris</name>
    <dbReference type="NCBI Taxonomy" id="2984333"/>
    <lineage>
        <taxon>Bacteria</taxon>
        <taxon>Pseudomonadati</taxon>
        <taxon>Pseudomonadota</taxon>
        <taxon>Alphaproteobacteria</taxon>
        <taxon>Rhodobacterales</taxon>
        <taxon>Roseobacteraceae</taxon>
        <taxon>Ruegeria</taxon>
    </lineage>
</organism>
<keyword evidence="2" id="KW-1133">Transmembrane helix</keyword>